<dbReference type="InterPro" id="IPR042185">
    <property type="entry name" value="Serpin_sf_2"/>
</dbReference>
<organism evidence="7 8">
    <name type="scientific">Dufourea novaeangliae</name>
    <name type="common">Sweat bee</name>
    <dbReference type="NCBI Taxonomy" id="178035"/>
    <lineage>
        <taxon>Eukaryota</taxon>
        <taxon>Metazoa</taxon>
        <taxon>Ecdysozoa</taxon>
        <taxon>Arthropoda</taxon>
        <taxon>Hexapoda</taxon>
        <taxon>Insecta</taxon>
        <taxon>Pterygota</taxon>
        <taxon>Neoptera</taxon>
        <taxon>Endopterygota</taxon>
        <taxon>Hymenoptera</taxon>
        <taxon>Apocrita</taxon>
        <taxon>Aculeata</taxon>
        <taxon>Apoidea</taxon>
        <taxon>Anthophila</taxon>
        <taxon>Halictidae</taxon>
        <taxon>Rophitinae</taxon>
        <taxon>Dufourea</taxon>
    </lineage>
</organism>
<keyword evidence="5" id="KW-0732">Signal</keyword>
<protein>
    <submittedName>
        <fullName evidence="7">Leukocyte elastase inhibitor</fullName>
    </submittedName>
</protein>
<reference evidence="7 8" key="1">
    <citation type="submission" date="2015-07" db="EMBL/GenBank/DDBJ databases">
        <title>The genome of Dufourea novaeangliae.</title>
        <authorList>
            <person name="Pan H."/>
            <person name="Kapheim K."/>
        </authorList>
    </citation>
    <scope>NUCLEOTIDE SEQUENCE [LARGE SCALE GENOMIC DNA]</scope>
    <source>
        <strain evidence="7">0120121106</strain>
        <tissue evidence="7">Whole body</tissue>
    </source>
</reference>
<dbReference type="EMBL" id="KQ434823">
    <property type="protein sequence ID" value="KZC07241.1"/>
    <property type="molecule type" value="Genomic_DNA"/>
</dbReference>
<evidence type="ECO:0000256" key="2">
    <source>
        <dbReference type="ARBA" id="ARBA00022690"/>
    </source>
</evidence>
<evidence type="ECO:0000256" key="1">
    <source>
        <dbReference type="ARBA" id="ARBA00009500"/>
    </source>
</evidence>
<dbReference type="CDD" id="cd19601">
    <property type="entry name" value="serpin42Da-like"/>
    <property type="match status" value="1"/>
</dbReference>
<dbReference type="Gene3D" id="3.30.497.10">
    <property type="entry name" value="Antithrombin, subunit I, domain 2"/>
    <property type="match status" value="1"/>
</dbReference>
<dbReference type="SUPFAM" id="SSF56574">
    <property type="entry name" value="Serpins"/>
    <property type="match status" value="1"/>
</dbReference>
<dbReference type="PANTHER" id="PTHR11461:SF211">
    <property type="entry name" value="GH10112P-RELATED"/>
    <property type="match status" value="1"/>
</dbReference>
<dbReference type="Proteomes" id="UP000076502">
    <property type="component" value="Unassembled WGS sequence"/>
</dbReference>
<dbReference type="InterPro" id="IPR042178">
    <property type="entry name" value="Serpin_sf_1"/>
</dbReference>
<comment type="similarity">
    <text evidence="1 4">Belongs to the serpin family.</text>
</comment>
<evidence type="ECO:0000259" key="6">
    <source>
        <dbReference type="SMART" id="SM00093"/>
    </source>
</evidence>
<feature type="chain" id="PRO_5007599323" evidence="5">
    <location>
        <begin position="19"/>
        <end position="309"/>
    </location>
</feature>
<dbReference type="GO" id="GO:0004867">
    <property type="term" value="F:serine-type endopeptidase inhibitor activity"/>
    <property type="evidence" value="ECO:0007669"/>
    <property type="project" value="UniProtKB-KW"/>
</dbReference>
<dbReference type="Pfam" id="PF00079">
    <property type="entry name" value="Serpin"/>
    <property type="match status" value="1"/>
</dbReference>
<dbReference type="InterPro" id="IPR036186">
    <property type="entry name" value="Serpin_sf"/>
</dbReference>
<evidence type="ECO:0000256" key="5">
    <source>
        <dbReference type="SAM" id="SignalP"/>
    </source>
</evidence>
<keyword evidence="3" id="KW-0722">Serine protease inhibitor</keyword>
<dbReference type="OrthoDB" id="671595at2759"/>
<dbReference type="Gene3D" id="2.30.39.10">
    <property type="entry name" value="Alpha-1-antitrypsin, domain 1"/>
    <property type="match status" value="1"/>
</dbReference>
<gene>
    <name evidence="7" type="ORF">WN55_07652</name>
</gene>
<dbReference type="AlphaFoldDB" id="A0A154P5W5"/>
<dbReference type="InterPro" id="IPR023796">
    <property type="entry name" value="Serpin_dom"/>
</dbReference>
<dbReference type="SMART" id="SM00093">
    <property type="entry name" value="SERPIN"/>
    <property type="match status" value="1"/>
</dbReference>
<sequence>MSPLSAAIVLAMAGYGSCGETENQFKKVLHIPALETLGLTGYQSLIDTLNNVKENKLLLANKVFASNTVNLKPSYKDLTEKYFRSVTQLVDFAKSTEAANIINTWVSENTNDRIKEIIQSEVLSQDTALVLVNAVYFKGMWKDKFHPEFTKEMPFHINATTVKNVPTMYKQSYFKYAEHPHLNAKSIEIPYQGKELSMVIILPNEIDGLAAVEQKLQSTNMNDIISQGVSCEVQLFLPKFKIESKMDLNGPLQKMGLSEMFSRHANFSGIANAQLVVSKVVQKAFIEVNEEGSEAAAATGKSKKCLLSY</sequence>
<feature type="non-terminal residue" evidence="7">
    <location>
        <position position="309"/>
    </location>
</feature>
<accession>A0A154P5W5</accession>
<proteinExistence type="inferred from homology"/>
<evidence type="ECO:0000256" key="4">
    <source>
        <dbReference type="RuleBase" id="RU000411"/>
    </source>
</evidence>
<keyword evidence="2" id="KW-0646">Protease inhibitor</keyword>
<feature type="signal peptide" evidence="5">
    <location>
        <begin position="1"/>
        <end position="18"/>
    </location>
</feature>
<name>A0A154P5W5_DUFNO</name>
<evidence type="ECO:0000256" key="3">
    <source>
        <dbReference type="ARBA" id="ARBA00022900"/>
    </source>
</evidence>
<feature type="domain" description="Serpin" evidence="6">
    <location>
        <begin position="2"/>
        <end position="307"/>
    </location>
</feature>
<evidence type="ECO:0000313" key="7">
    <source>
        <dbReference type="EMBL" id="KZC07241.1"/>
    </source>
</evidence>
<dbReference type="PANTHER" id="PTHR11461">
    <property type="entry name" value="SERINE PROTEASE INHIBITOR, SERPIN"/>
    <property type="match status" value="1"/>
</dbReference>
<keyword evidence="8" id="KW-1185">Reference proteome</keyword>
<dbReference type="GO" id="GO:0005615">
    <property type="term" value="C:extracellular space"/>
    <property type="evidence" value="ECO:0007669"/>
    <property type="project" value="InterPro"/>
</dbReference>
<dbReference type="InterPro" id="IPR000215">
    <property type="entry name" value="Serpin_fam"/>
</dbReference>
<evidence type="ECO:0000313" key="8">
    <source>
        <dbReference type="Proteomes" id="UP000076502"/>
    </source>
</evidence>
<dbReference type="STRING" id="178035.A0A154P5W5"/>